<organism evidence="2 3">
    <name type="scientific">Symbiodinium pilosum</name>
    <name type="common">Dinoflagellate</name>
    <dbReference type="NCBI Taxonomy" id="2952"/>
    <lineage>
        <taxon>Eukaryota</taxon>
        <taxon>Sar</taxon>
        <taxon>Alveolata</taxon>
        <taxon>Dinophyceae</taxon>
        <taxon>Suessiales</taxon>
        <taxon>Symbiodiniaceae</taxon>
        <taxon>Symbiodinium</taxon>
    </lineage>
</organism>
<proteinExistence type="predicted"/>
<evidence type="ECO:0000313" key="3">
    <source>
        <dbReference type="Proteomes" id="UP000649617"/>
    </source>
</evidence>
<gene>
    <name evidence="2" type="primary">dpf-6</name>
    <name evidence="2" type="ORF">SPIL2461_LOCUS13205</name>
</gene>
<feature type="non-terminal residue" evidence="2">
    <location>
        <position position="1"/>
    </location>
</feature>
<dbReference type="EMBL" id="CAJNIZ010028468">
    <property type="protein sequence ID" value="CAE7508551.1"/>
    <property type="molecule type" value="Genomic_DNA"/>
</dbReference>
<evidence type="ECO:0000256" key="1">
    <source>
        <dbReference type="SAM" id="MobiDB-lite"/>
    </source>
</evidence>
<feature type="compositionally biased region" description="Polar residues" evidence="1">
    <location>
        <begin position="602"/>
        <end position="615"/>
    </location>
</feature>
<sequence length="615" mass="69499">MPKDELQQYKKNLSRYLASQNEAGLRAKEKEEKDVRIPTLICIKATDHALRTGTGLSIASFFNPWPVRRLKNTETRYYVLAADLEPELLFNGQTRRACIFDSESGKTRLELIGMGEKRNRLHARSDRGSLGWTQWFALYGATDLCGSFFYDEPRKCWDDDRAAAKNAGLGALLNSFLLVVNIGRCPFGSYSFQHQLHGCAESYFSQATIDCPYFLHWYEFLRGHNDKESFGSIESLTQTLARWKACPLLKRSGTDVKWARWYSIVDKLAEILEHWWEYTAILVLLALEKGIFENVDAVIAASVQYYKTVQQRASELATPPADGAGRGGMKDCGAETKLKHAQINVLRVGAQTMASPQTRCLANLLVAMLKPSRTEHGKSITIQKTRRGTRARVAAQADGEWQTWLCGLAGILRCPETLKSCGISLLHEPLLWDQSEEQENMLAMYCFSLQVSLLGAHVLRLLAYSWSFPMCVFGLIHDDREVVSRSLKRMEKIWSTWEAAENAGNGDVDDILHQIIWTSWQWPRLVLLELAEHSFELVPDSLRTELVQASEGPQTTKTTEDVFREPRQAESATPSVHIARLNRWHTMVVSLHLRESDRPAPSKTSASKSLAQQAG</sequence>
<feature type="region of interest" description="Disordered" evidence="1">
    <location>
        <begin position="594"/>
        <end position="615"/>
    </location>
</feature>
<evidence type="ECO:0000313" key="2">
    <source>
        <dbReference type="EMBL" id="CAE7508551.1"/>
    </source>
</evidence>
<name>A0A812T376_SYMPI</name>
<dbReference type="Proteomes" id="UP000649617">
    <property type="component" value="Unassembled WGS sequence"/>
</dbReference>
<accession>A0A812T376</accession>
<protein>
    <submittedName>
        <fullName evidence="2">Dpf-6 protein</fullName>
    </submittedName>
</protein>
<reference evidence="2" key="1">
    <citation type="submission" date="2021-02" db="EMBL/GenBank/DDBJ databases">
        <authorList>
            <person name="Dougan E. K."/>
            <person name="Rhodes N."/>
            <person name="Thang M."/>
            <person name="Chan C."/>
        </authorList>
    </citation>
    <scope>NUCLEOTIDE SEQUENCE</scope>
</reference>
<dbReference type="AlphaFoldDB" id="A0A812T376"/>
<comment type="caution">
    <text evidence="2">The sequence shown here is derived from an EMBL/GenBank/DDBJ whole genome shotgun (WGS) entry which is preliminary data.</text>
</comment>
<keyword evidence="3" id="KW-1185">Reference proteome</keyword>